<keyword evidence="2" id="KW-1185">Reference proteome</keyword>
<accession>A0A9W7GNZ9</accession>
<name>A0A9W7GNZ9_9STRA</name>
<evidence type="ECO:0000313" key="2">
    <source>
        <dbReference type="Proteomes" id="UP001165065"/>
    </source>
</evidence>
<protein>
    <recommendedName>
        <fullName evidence="3">Leucine-rich repeat domain-containing protein</fullName>
    </recommendedName>
</protein>
<dbReference type="Gene3D" id="3.80.10.10">
    <property type="entry name" value="Ribonuclease Inhibitor"/>
    <property type="match status" value="1"/>
</dbReference>
<sequence length="234" mass="25061">MIGGGAFYKCSSLTAITLPDGVTTIGEDAFYGCSSLAAITIPDSVMSIGDGAFWGCSSLTVITIPNYVMSIGNYAFDMCSSLTAITIPDGVMWIGEGAFEDCSSLAAITIPDSVASIGHWAFRDCSALTKLSLSPAVSIGSDCFWGCTALITAAADQNMSTVSDLLHSRWHRIQARVTALLCLKGICWDHVEYQPSGPDSLTQKKMDGVEAPLRETEAREKIPKVLWRVILEFL</sequence>
<gene>
    <name evidence="1" type="ORF">TrCOL_g6102</name>
</gene>
<reference evidence="2" key="1">
    <citation type="journal article" date="2023" name="Commun. Biol.">
        <title>Genome analysis of Parmales, the sister group of diatoms, reveals the evolutionary specialization of diatoms from phago-mixotrophs to photoautotrophs.</title>
        <authorList>
            <person name="Ban H."/>
            <person name="Sato S."/>
            <person name="Yoshikawa S."/>
            <person name="Yamada K."/>
            <person name="Nakamura Y."/>
            <person name="Ichinomiya M."/>
            <person name="Sato N."/>
            <person name="Blanc-Mathieu R."/>
            <person name="Endo H."/>
            <person name="Kuwata A."/>
            <person name="Ogata H."/>
        </authorList>
    </citation>
    <scope>NUCLEOTIDE SEQUENCE [LARGE SCALE GENOMIC DNA]</scope>
</reference>
<evidence type="ECO:0008006" key="3">
    <source>
        <dbReference type="Google" id="ProtNLM"/>
    </source>
</evidence>
<dbReference type="InterPro" id="IPR026906">
    <property type="entry name" value="LRR_5"/>
</dbReference>
<dbReference type="PANTHER" id="PTHR45661:SF3">
    <property type="entry name" value="IG-LIKE DOMAIN-CONTAINING PROTEIN"/>
    <property type="match status" value="1"/>
</dbReference>
<dbReference type="PANTHER" id="PTHR45661">
    <property type="entry name" value="SURFACE ANTIGEN"/>
    <property type="match status" value="1"/>
</dbReference>
<dbReference type="AlphaFoldDB" id="A0A9W7GNZ9"/>
<evidence type="ECO:0000313" key="1">
    <source>
        <dbReference type="EMBL" id="GMI49169.1"/>
    </source>
</evidence>
<organism evidence="1 2">
    <name type="scientific">Triparma columacea</name>
    <dbReference type="NCBI Taxonomy" id="722753"/>
    <lineage>
        <taxon>Eukaryota</taxon>
        <taxon>Sar</taxon>
        <taxon>Stramenopiles</taxon>
        <taxon>Ochrophyta</taxon>
        <taxon>Bolidophyceae</taxon>
        <taxon>Parmales</taxon>
        <taxon>Triparmaceae</taxon>
        <taxon>Triparma</taxon>
    </lineage>
</organism>
<dbReference type="EMBL" id="BRYA01000471">
    <property type="protein sequence ID" value="GMI49169.1"/>
    <property type="molecule type" value="Genomic_DNA"/>
</dbReference>
<dbReference type="Proteomes" id="UP001165065">
    <property type="component" value="Unassembled WGS sequence"/>
</dbReference>
<comment type="caution">
    <text evidence="1">The sequence shown here is derived from an EMBL/GenBank/DDBJ whole genome shotgun (WGS) entry which is preliminary data.</text>
</comment>
<dbReference type="SUPFAM" id="SSF52058">
    <property type="entry name" value="L domain-like"/>
    <property type="match status" value="1"/>
</dbReference>
<dbReference type="InterPro" id="IPR032675">
    <property type="entry name" value="LRR_dom_sf"/>
</dbReference>
<dbReference type="OrthoDB" id="194468at2759"/>
<dbReference type="Pfam" id="PF13306">
    <property type="entry name" value="LRR_5"/>
    <property type="match status" value="1"/>
</dbReference>
<proteinExistence type="predicted"/>
<dbReference type="InterPro" id="IPR053139">
    <property type="entry name" value="Surface_bspA-like"/>
</dbReference>